<organism evidence="1 2">
    <name type="scientific">Parapedobacter indicus</name>
    <dbReference type="NCBI Taxonomy" id="1477437"/>
    <lineage>
        <taxon>Bacteria</taxon>
        <taxon>Pseudomonadati</taxon>
        <taxon>Bacteroidota</taxon>
        <taxon>Sphingobacteriia</taxon>
        <taxon>Sphingobacteriales</taxon>
        <taxon>Sphingobacteriaceae</taxon>
        <taxon>Parapedobacter</taxon>
    </lineage>
</organism>
<gene>
    <name evidence="1" type="ORF">SAMN05444682_10242</name>
</gene>
<reference evidence="1 2" key="1">
    <citation type="submission" date="2016-10" db="EMBL/GenBank/DDBJ databases">
        <authorList>
            <person name="de Groot N.N."/>
        </authorList>
    </citation>
    <scope>NUCLEOTIDE SEQUENCE [LARGE SCALE GENOMIC DNA]</scope>
    <source>
        <strain evidence="1 2">RK1</strain>
    </source>
</reference>
<dbReference type="RefSeq" id="WP_143072845.1">
    <property type="nucleotide sequence ID" value="NZ_FOQO01000002.1"/>
</dbReference>
<sequence length="248" mass="27771">MRRSCLIVLFVVVFPYFGRAQFGNESPIPYFRYSVSAGLGPTLMYGDLEKRQVGGAVYLRGNYFLTHGISLGLELQEGLLRGTDEDNVRKATNLYHAAILGVNFQPIKFLQDDHLRRIEYRESFGKRALNSVYIGAGVGALYSLQWEGQRNEKPTGPNNNNNTIPQGQLLLQGSRQGVSYLVNTNLGIEIPLHNLKPDLLDSYIWNLVVNGQLNFSLNDELDGYSGAYTGNEHDDVYGLFTVGVNLRF</sequence>
<name>A0A1I3EW75_9SPHI</name>
<dbReference type="STRING" id="1477437.SAMN05444682_10242"/>
<protein>
    <recommendedName>
        <fullName evidence="3">Outer membrane protein beta-barrel domain-containing protein</fullName>
    </recommendedName>
</protein>
<evidence type="ECO:0008006" key="3">
    <source>
        <dbReference type="Google" id="ProtNLM"/>
    </source>
</evidence>
<dbReference type="Proteomes" id="UP000198670">
    <property type="component" value="Unassembled WGS sequence"/>
</dbReference>
<evidence type="ECO:0000313" key="2">
    <source>
        <dbReference type="Proteomes" id="UP000198670"/>
    </source>
</evidence>
<evidence type="ECO:0000313" key="1">
    <source>
        <dbReference type="EMBL" id="SFI03212.1"/>
    </source>
</evidence>
<keyword evidence="2" id="KW-1185">Reference proteome</keyword>
<dbReference type="OrthoDB" id="790740at2"/>
<dbReference type="EMBL" id="FOQO01000002">
    <property type="protein sequence ID" value="SFI03212.1"/>
    <property type="molecule type" value="Genomic_DNA"/>
</dbReference>
<accession>A0A1I3EW75</accession>
<dbReference type="AlphaFoldDB" id="A0A1I3EW75"/>
<proteinExistence type="predicted"/>